<evidence type="ECO:0000313" key="8">
    <source>
        <dbReference type="RefSeq" id="XP_016711097.2"/>
    </source>
</evidence>
<dbReference type="InterPro" id="IPR008271">
    <property type="entry name" value="Ser/Thr_kinase_AS"/>
</dbReference>
<keyword evidence="4" id="KW-0418">Kinase</keyword>
<evidence type="ECO:0000259" key="6">
    <source>
        <dbReference type="PROSITE" id="PS50011"/>
    </source>
</evidence>
<dbReference type="AlphaFoldDB" id="A0A1U8L917"/>
<sequence length="244" mass="27296">MPNKSLDVFLFDSNLAAQLGWKKRFNIIKGIARDILYLHEDFRLKIIHRDLKASNVLLDHKMNPKILDFGMARIFGEDINEANTNRVVGTYGYMAPEYAMEGLFSIKSDVFSFGVLLLEIISGKKNNGFHLAERGESLLTFAWKLWSKGEAMELIDQLIVPSCVASEVLKCIHIGLLCVQEDPVDSPTMLSVVFMLASDDTITLPHPSEPAFSVGRVIPKPAKLILNDGVFSINEVTLSNFLPR</sequence>
<evidence type="ECO:0000256" key="4">
    <source>
        <dbReference type="ARBA" id="ARBA00022777"/>
    </source>
</evidence>
<feature type="domain" description="Protein kinase" evidence="6">
    <location>
        <begin position="1"/>
        <end position="209"/>
    </location>
</feature>
<dbReference type="GO" id="GO:0006955">
    <property type="term" value="P:immune response"/>
    <property type="evidence" value="ECO:0000318"/>
    <property type="project" value="GO_Central"/>
</dbReference>
<evidence type="ECO:0000256" key="1">
    <source>
        <dbReference type="ARBA" id="ARBA00022527"/>
    </source>
</evidence>
<organism evidence="7 8">
    <name type="scientific">Gossypium hirsutum</name>
    <name type="common">Upland cotton</name>
    <name type="synonym">Gossypium mexicanum</name>
    <dbReference type="NCBI Taxonomy" id="3635"/>
    <lineage>
        <taxon>Eukaryota</taxon>
        <taxon>Viridiplantae</taxon>
        <taxon>Streptophyta</taxon>
        <taxon>Embryophyta</taxon>
        <taxon>Tracheophyta</taxon>
        <taxon>Spermatophyta</taxon>
        <taxon>Magnoliopsida</taxon>
        <taxon>eudicotyledons</taxon>
        <taxon>Gunneridae</taxon>
        <taxon>Pentapetalae</taxon>
        <taxon>rosids</taxon>
        <taxon>malvids</taxon>
        <taxon>Malvales</taxon>
        <taxon>Malvaceae</taxon>
        <taxon>Malvoideae</taxon>
        <taxon>Gossypium</taxon>
    </lineage>
</organism>
<dbReference type="GO" id="GO:0005524">
    <property type="term" value="F:ATP binding"/>
    <property type="evidence" value="ECO:0007669"/>
    <property type="project" value="UniProtKB-KW"/>
</dbReference>
<accession>A0A1U8L917</accession>
<dbReference type="GO" id="GO:0005886">
    <property type="term" value="C:plasma membrane"/>
    <property type="evidence" value="ECO:0000318"/>
    <property type="project" value="GO_Central"/>
</dbReference>
<dbReference type="PANTHER" id="PTHR27002">
    <property type="entry name" value="RECEPTOR-LIKE SERINE/THREONINE-PROTEIN KINASE SD1-8"/>
    <property type="match status" value="1"/>
</dbReference>
<dbReference type="GO" id="GO:0004674">
    <property type="term" value="F:protein serine/threonine kinase activity"/>
    <property type="evidence" value="ECO:0000318"/>
    <property type="project" value="GO_Central"/>
</dbReference>
<dbReference type="Pfam" id="PF07714">
    <property type="entry name" value="PK_Tyr_Ser-Thr"/>
    <property type="match status" value="1"/>
</dbReference>
<dbReference type="PaxDb" id="3635-A0A1U8L917"/>
<keyword evidence="7" id="KW-1185">Reference proteome</keyword>
<dbReference type="GeneID" id="107925041"/>
<dbReference type="PROSITE" id="PS00108">
    <property type="entry name" value="PROTEIN_KINASE_ST"/>
    <property type="match status" value="1"/>
</dbReference>
<evidence type="ECO:0000313" key="7">
    <source>
        <dbReference type="Proteomes" id="UP000818029"/>
    </source>
</evidence>
<dbReference type="SMART" id="SM00220">
    <property type="entry name" value="S_TKc"/>
    <property type="match status" value="1"/>
</dbReference>
<keyword evidence="1" id="KW-0723">Serine/threonine-protein kinase</keyword>
<keyword evidence="2" id="KW-0808">Transferase</keyword>
<dbReference type="RefSeq" id="XP_016711097.2">
    <property type="nucleotide sequence ID" value="XM_016855608.2"/>
</dbReference>
<gene>
    <name evidence="8" type="primary">LOC107925041</name>
</gene>
<evidence type="ECO:0000256" key="3">
    <source>
        <dbReference type="ARBA" id="ARBA00022741"/>
    </source>
</evidence>
<dbReference type="InterPro" id="IPR011009">
    <property type="entry name" value="Kinase-like_dom_sf"/>
</dbReference>
<reference evidence="7" key="1">
    <citation type="journal article" date="2020" name="Nat. Genet.">
        <title>Genomic diversifications of five Gossypium allopolyploid species and their impact on cotton improvement.</title>
        <authorList>
            <person name="Chen Z.J."/>
            <person name="Sreedasyam A."/>
            <person name="Ando A."/>
            <person name="Song Q."/>
            <person name="De Santiago L.M."/>
            <person name="Hulse-Kemp A.M."/>
            <person name="Ding M."/>
            <person name="Ye W."/>
            <person name="Kirkbride R.C."/>
            <person name="Jenkins J."/>
            <person name="Plott C."/>
            <person name="Lovell J."/>
            <person name="Lin Y.M."/>
            <person name="Vaughn R."/>
            <person name="Liu B."/>
            <person name="Simpson S."/>
            <person name="Scheffler B.E."/>
            <person name="Wen L."/>
            <person name="Saski C.A."/>
            <person name="Grover C.E."/>
            <person name="Hu G."/>
            <person name="Conover J.L."/>
            <person name="Carlson J.W."/>
            <person name="Shu S."/>
            <person name="Boston L.B."/>
            <person name="Williams M."/>
            <person name="Peterson D.G."/>
            <person name="McGee K."/>
            <person name="Jones D.C."/>
            <person name="Wendel J.F."/>
            <person name="Stelly D.M."/>
            <person name="Grimwood J."/>
            <person name="Schmutz J."/>
        </authorList>
    </citation>
    <scope>NUCLEOTIDE SEQUENCE [LARGE SCALE GENOMIC DNA]</scope>
    <source>
        <strain evidence="7">cv. TM-1</strain>
    </source>
</reference>
<dbReference type="SUPFAM" id="SSF56112">
    <property type="entry name" value="Protein kinase-like (PK-like)"/>
    <property type="match status" value="1"/>
</dbReference>
<name>A0A1U8L917_GOSHI</name>
<dbReference type="PANTHER" id="PTHR27002:SF814">
    <property type="entry name" value="CYSTEINE-RICH RECEPTOR-LIKE PROTEIN KINASE 10"/>
    <property type="match status" value="1"/>
</dbReference>
<protein>
    <submittedName>
        <fullName evidence="8">Cysteine-rich receptor-like protein kinase 15</fullName>
    </submittedName>
</protein>
<dbReference type="Proteomes" id="UP000818029">
    <property type="component" value="Chromosome A10"/>
</dbReference>
<dbReference type="STRING" id="3635.A0A1U8L917"/>
<evidence type="ECO:0000256" key="2">
    <source>
        <dbReference type="ARBA" id="ARBA00022679"/>
    </source>
</evidence>
<keyword evidence="3" id="KW-0547">Nucleotide-binding</keyword>
<dbReference type="InterPro" id="IPR000719">
    <property type="entry name" value="Prot_kinase_dom"/>
</dbReference>
<keyword evidence="5" id="KW-0067">ATP-binding</keyword>
<dbReference type="PROSITE" id="PS50011">
    <property type="entry name" value="PROTEIN_KINASE_DOM"/>
    <property type="match status" value="1"/>
</dbReference>
<proteinExistence type="predicted"/>
<dbReference type="Gene3D" id="1.10.510.10">
    <property type="entry name" value="Transferase(Phosphotransferase) domain 1"/>
    <property type="match status" value="1"/>
</dbReference>
<dbReference type="KEGG" id="ghi:107925041"/>
<evidence type="ECO:0000256" key="5">
    <source>
        <dbReference type="ARBA" id="ARBA00022840"/>
    </source>
</evidence>
<dbReference type="InterPro" id="IPR001245">
    <property type="entry name" value="Ser-Thr/Tyr_kinase_cat_dom"/>
</dbReference>
<dbReference type="GO" id="GO:0007165">
    <property type="term" value="P:signal transduction"/>
    <property type="evidence" value="ECO:0000318"/>
    <property type="project" value="GO_Central"/>
</dbReference>
<reference evidence="8" key="2">
    <citation type="submission" date="2025-08" db="UniProtKB">
        <authorList>
            <consortium name="RefSeq"/>
        </authorList>
    </citation>
    <scope>IDENTIFICATION</scope>
</reference>